<dbReference type="GO" id="GO:0005524">
    <property type="term" value="F:ATP binding"/>
    <property type="evidence" value="ECO:0007669"/>
    <property type="project" value="UniProtKB-UniRule"/>
</dbReference>
<dbReference type="EMBL" id="CAJPWZ010001193">
    <property type="protein sequence ID" value="CAG2209521.1"/>
    <property type="molecule type" value="Genomic_DNA"/>
</dbReference>
<dbReference type="GO" id="GO:0017109">
    <property type="term" value="C:glutamate-cysteine ligase complex"/>
    <property type="evidence" value="ECO:0007669"/>
    <property type="project" value="TreeGrafter"/>
</dbReference>
<keyword evidence="4 6" id="KW-0547">Nucleotide-binding</keyword>
<evidence type="ECO:0000256" key="1">
    <source>
        <dbReference type="ARBA" id="ARBA00012220"/>
    </source>
</evidence>
<evidence type="ECO:0000313" key="7">
    <source>
        <dbReference type="EMBL" id="CAG2209521.1"/>
    </source>
</evidence>
<dbReference type="Gene3D" id="3.30.590.50">
    <property type="match status" value="1"/>
</dbReference>
<dbReference type="OrthoDB" id="10539184at2759"/>
<evidence type="ECO:0000256" key="5">
    <source>
        <dbReference type="ARBA" id="ARBA00022840"/>
    </source>
</evidence>
<dbReference type="EC" id="6.3.2.2" evidence="1 6"/>
<keyword evidence="5 6" id="KW-0067">ATP-binding</keyword>
<reference evidence="7" key="1">
    <citation type="submission" date="2021-03" db="EMBL/GenBank/DDBJ databases">
        <authorList>
            <person name="Bekaert M."/>
        </authorList>
    </citation>
    <scope>NUCLEOTIDE SEQUENCE</scope>
</reference>
<evidence type="ECO:0000256" key="6">
    <source>
        <dbReference type="RuleBase" id="RU367135"/>
    </source>
</evidence>
<dbReference type="GO" id="GO:0006750">
    <property type="term" value="P:glutathione biosynthetic process"/>
    <property type="evidence" value="ECO:0007669"/>
    <property type="project" value="UniProtKB-UniRule"/>
</dbReference>
<comment type="caution">
    <text evidence="7">The sequence shown here is derived from an EMBL/GenBank/DDBJ whole genome shotgun (WGS) entry which is preliminary data.</text>
</comment>
<evidence type="ECO:0000313" key="8">
    <source>
        <dbReference type="Proteomes" id="UP000683360"/>
    </source>
</evidence>
<evidence type="ECO:0000256" key="2">
    <source>
        <dbReference type="ARBA" id="ARBA00022598"/>
    </source>
</evidence>
<dbReference type="Proteomes" id="UP000683360">
    <property type="component" value="Unassembled WGS sequence"/>
</dbReference>
<dbReference type="GO" id="GO:0004357">
    <property type="term" value="F:glutamate-cysteine ligase activity"/>
    <property type="evidence" value="ECO:0007669"/>
    <property type="project" value="UniProtKB-UniRule"/>
</dbReference>
<accession>A0A8S3RSN2</accession>
<evidence type="ECO:0000256" key="4">
    <source>
        <dbReference type="ARBA" id="ARBA00022741"/>
    </source>
</evidence>
<protein>
    <recommendedName>
        <fullName evidence="1 6">Glutamate--cysteine ligase</fullName>
        <ecNumber evidence="1 6">6.3.2.2</ecNumber>
    </recommendedName>
    <alternativeName>
        <fullName evidence="6">Gamma-ECS</fullName>
    </alternativeName>
    <alternativeName>
        <fullName evidence="6">Gamma-glutamylcysteine synthetase</fullName>
    </alternativeName>
</protein>
<dbReference type="PANTHER" id="PTHR11164:SF0">
    <property type="entry name" value="GLUTAMATE--CYSTEINE LIGASE CATALYTIC SUBUNIT"/>
    <property type="match status" value="1"/>
</dbReference>
<keyword evidence="3 6" id="KW-0317">Glutathione biosynthesis</keyword>
<evidence type="ECO:0000256" key="3">
    <source>
        <dbReference type="ARBA" id="ARBA00022684"/>
    </source>
</evidence>
<organism evidence="7 8">
    <name type="scientific">Mytilus edulis</name>
    <name type="common">Blue mussel</name>
    <dbReference type="NCBI Taxonomy" id="6550"/>
    <lineage>
        <taxon>Eukaryota</taxon>
        <taxon>Metazoa</taxon>
        <taxon>Spiralia</taxon>
        <taxon>Lophotrochozoa</taxon>
        <taxon>Mollusca</taxon>
        <taxon>Bivalvia</taxon>
        <taxon>Autobranchia</taxon>
        <taxon>Pteriomorphia</taxon>
        <taxon>Mytilida</taxon>
        <taxon>Mytiloidea</taxon>
        <taxon>Mytilidae</taxon>
        <taxon>Mytilinae</taxon>
        <taxon>Mytilus</taxon>
    </lineage>
</organism>
<proteinExistence type="inferred from homology"/>
<comment type="pathway">
    <text evidence="6">Sulfur metabolism; glutathione biosynthesis; glutathione from L-cysteine and L-glutamate: step 1/2.</text>
</comment>
<gene>
    <name evidence="7" type="ORF">MEDL_23658</name>
</gene>
<dbReference type="InterPro" id="IPR004308">
    <property type="entry name" value="GCS"/>
</dbReference>
<keyword evidence="2 6" id="KW-0436">Ligase</keyword>
<sequence length="173" mass="19637">MVEGTPEKPYGGLLAHFNVVESNMRLRLGVGNFSDPETKTTPETGASKSIFFLMKSFFKVILDLDKKTPSPFIEDFSALGDDGEAARTAKPDHIYMDCMGFGMGCSCLQELKNDRFQIHKSRYDSIDSYLSPIYKLRDLDRKKCKTFFQSFGMNDGLQTDAFNAFKEWADQHL</sequence>
<comment type="similarity">
    <text evidence="6">Belongs to the glutamate--cysteine ligase type 3 family.</text>
</comment>
<keyword evidence="8" id="KW-1185">Reference proteome</keyword>
<name>A0A8S3RSN2_MYTED</name>
<comment type="catalytic activity">
    <reaction evidence="6">
        <text>L-cysteine + L-glutamate + ATP = gamma-L-glutamyl-L-cysteine + ADP + phosphate + H(+)</text>
        <dbReference type="Rhea" id="RHEA:13285"/>
        <dbReference type="ChEBI" id="CHEBI:15378"/>
        <dbReference type="ChEBI" id="CHEBI:29985"/>
        <dbReference type="ChEBI" id="CHEBI:30616"/>
        <dbReference type="ChEBI" id="CHEBI:35235"/>
        <dbReference type="ChEBI" id="CHEBI:43474"/>
        <dbReference type="ChEBI" id="CHEBI:58173"/>
        <dbReference type="ChEBI" id="CHEBI:456216"/>
        <dbReference type="EC" id="6.3.2.2"/>
    </reaction>
</comment>
<dbReference type="AlphaFoldDB" id="A0A8S3RSN2"/>
<dbReference type="PANTHER" id="PTHR11164">
    <property type="entry name" value="GLUTAMATE CYSTEINE LIGASE"/>
    <property type="match status" value="1"/>
</dbReference>